<evidence type="ECO:0000256" key="2">
    <source>
        <dbReference type="ARBA" id="ARBA00008048"/>
    </source>
</evidence>
<dbReference type="STRING" id="7719.ENSCINP00000024252"/>
<keyword evidence="3" id="KW-0805">Transcription regulation</keyword>
<dbReference type="PANTHER" id="PTHR13130:SF4">
    <property type="entry name" value="MEDIATOR OF RNA POLYMERASE II TRANSCRIPTION SUBUNIT 27"/>
    <property type="match status" value="1"/>
</dbReference>
<comment type="similarity">
    <text evidence="2">Belongs to the Mediator complex subunit 27 family.</text>
</comment>
<dbReference type="Ensembl" id="ENSCINT00000024498.2">
    <property type="protein sequence ID" value="ENSCINP00000024252.2"/>
    <property type="gene ID" value="ENSCING00000013154.2"/>
</dbReference>
<comment type="subcellular location">
    <subcellularLocation>
        <location evidence="1">Nucleus</location>
    </subcellularLocation>
</comment>
<dbReference type="FunCoup" id="F6YY07">
    <property type="interactions" value="328"/>
</dbReference>
<evidence type="ECO:0000313" key="6">
    <source>
        <dbReference type="Ensembl" id="ENSCINP00000024252.2"/>
    </source>
</evidence>
<evidence type="ECO:0008006" key="8">
    <source>
        <dbReference type="Google" id="ProtNLM"/>
    </source>
</evidence>
<evidence type="ECO:0000256" key="1">
    <source>
        <dbReference type="ARBA" id="ARBA00004123"/>
    </source>
</evidence>
<accession>F6YY07</accession>
<evidence type="ECO:0000256" key="4">
    <source>
        <dbReference type="ARBA" id="ARBA00023163"/>
    </source>
</evidence>
<keyword evidence="4" id="KW-0804">Transcription</keyword>
<evidence type="ECO:0000313" key="7">
    <source>
        <dbReference type="Proteomes" id="UP000008144"/>
    </source>
</evidence>
<keyword evidence="5" id="KW-0539">Nucleus</keyword>
<dbReference type="AlphaFoldDB" id="F6YY07"/>
<dbReference type="GO" id="GO:0003713">
    <property type="term" value="F:transcription coactivator activity"/>
    <property type="evidence" value="ECO:0000318"/>
    <property type="project" value="GO_Central"/>
</dbReference>
<evidence type="ECO:0000256" key="3">
    <source>
        <dbReference type="ARBA" id="ARBA00023015"/>
    </source>
</evidence>
<dbReference type="Proteomes" id="UP000008144">
    <property type="component" value="Chromosome 8"/>
</dbReference>
<dbReference type="Pfam" id="PF11571">
    <property type="entry name" value="Med27"/>
    <property type="match status" value="1"/>
</dbReference>
<dbReference type="GO" id="GO:0006357">
    <property type="term" value="P:regulation of transcription by RNA polymerase II"/>
    <property type="evidence" value="ECO:0000318"/>
    <property type="project" value="GO_Central"/>
</dbReference>
<dbReference type="OMA" id="FHEDCRN"/>
<dbReference type="GeneTree" id="ENSGT00390000012207"/>
<dbReference type="HOGENOM" id="CLU_056015_0_0_1"/>
<reference evidence="6" key="4">
    <citation type="submission" date="2025-09" db="UniProtKB">
        <authorList>
            <consortium name="Ensembl"/>
        </authorList>
    </citation>
    <scope>IDENTIFICATION</scope>
</reference>
<protein>
    <recommendedName>
        <fullName evidence="8">Mediator of RNA polymerase II transcription subunit 27</fullName>
    </recommendedName>
</protein>
<reference evidence="6" key="2">
    <citation type="journal article" date="2008" name="Genome Biol.">
        <title>Improved genome assembly and evidence-based global gene model set for the chordate Ciona intestinalis: new insight into intron and operon populations.</title>
        <authorList>
            <person name="Satou Y."/>
            <person name="Mineta K."/>
            <person name="Ogasawara M."/>
            <person name="Sasakura Y."/>
            <person name="Shoguchi E."/>
            <person name="Ueno K."/>
            <person name="Yamada L."/>
            <person name="Matsumoto J."/>
            <person name="Wasserscheid J."/>
            <person name="Dewar K."/>
            <person name="Wiley G.B."/>
            <person name="Macmil S.L."/>
            <person name="Roe B.A."/>
            <person name="Zeller R.W."/>
            <person name="Hastings K.E."/>
            <person name="Lemaire P."/>
            <person name="Lindquist E."/>
            <person name="Endo T."/>
            <person name="Hotta K."/>
            <person name="Inaba K."/>
        </authorList>
    </citation>
    <scope>NUCLEOTIDE SEQUENCE [LARGE SCALE GENOMIC DNA]</scope>
    <source>
        <strain evidence="6">wild type</strain>
    </source>
</reference>
<dbReference type="InterPro" id="IPR021627">
    <property type="entry name" value="Mediator_Med27"/>
</dbReference>
<proteinExistence type="inferred from homology"/>
<keyword evidence="7" id="KW-1185">Reference proteome</keyword>
<name>F6YY07_CIOIN</name>
<dbReference type="PANTHER" id="PTHR13130">
    <property type="entry name" value="34 KDA TRANSCRIPTIONAL CO-ACTIVATOR-RELATED"/>
    <property type="match status" value="1"/>
</dbReference>
<dbReference type="EMBL" id="EAAA01002729">
    <property type="status" value="NOT_ANNOTATED_CDS"/>
    <property type="molecule type" value="Genomic_DNA"/>
</dbReference>
<reference evidence="6" key="3">
    <citation type="submission" date="2025-08" db="UniProtKB">
        <authorList>
            <consortium name="Ensembl"/>
        </authorList>
    </citation>
    <scope>IDENTIFICATION</scope>
</reference>
<sequence length="318" mass="36414">MADTINQAKLTISCIAQAITSTQQLRSTVTNVFNLLCEGVKPDEDHDGRGRDRKKFLQKFQEHLQAVNKDYNEVEKYCNSMIPTPELQVLGPLSHLSLDSNTDKKNTFRDAVQTYEWNQRMHEYAQIASSILLSHQLKRSQSSGGAILAKRRRALPPKFQNMSSQHVENTLQLLARQPADLTFKLIKTLGDTRILQVTVGRVFTVILMLRNLLMEKVLVKGLDEELYYENGTIDLFSESQFECMRRITDHAMTAVLQYSTTHATQPEIPLKYFLLWLQSYKNLFIDPCSICGKHLDGGLPPVWRDFRNPVACHDTCRP</sequence>
<dbReference type="GO" id="GO:0016592">
    <property type="term" value="C:mediator complex"/>
    <property type="evidence" value="ECO:0000318"/>
    <property type="project" value="GO_Central"/>
</dbReference>
<evidence type="ECO:0000256" key="5">
    <source>
        <dbReference type="ARBA" id="ARBA00023242"/>
    </source>
</evidence>
<dbReference type="InParanoid" id="F6YY07"/>
<organism evidence="6 7">
    <name type="scientific">Ciona intestinalis</name>
    <name type="common">Transparent sea squirt</name>
    <name type="synonym">Ascidia intestinalis</name>
    <dbReference type="NCBI Taxonomy" id="7719"/>
    <lineage>
        <taxon>Eukaryota</taxon>
        <taxon>Metazoa</taxon>
        <taxon>Chordata</taxon>
        <taxon>Tunicata</taxon>
        <taxon>Ascidiacea</taxon>
        <taxon>Phlebobranchia</taxon>
        <taxon>Cionidae</taxon>
        <taxon>Ciona</taxon>
    </lineage>
</organism>
<reference evidence="7" key="1">
    <citation type="journal article" date="2002" name="Science">
        <title>The draft genome of Ciona intestinalis: insights into chordate and vertebrate origins.</title>
        <authorList>
            <person name="Dehal P."/>
            <person name="Satou Y."/>
            <person name="Campbell R.K."/>
            <person name="Chapman J."/>
            <person name="Degnan B."/>
            <person name="De Tomaso A."/>
            <person name="Davidson B."/>
            <person name="Di Gregorio A."/>
            <person name="Gelpke M."/>
            <person name="Goodstein D.M."/>
            <person name="Harafuji N."/>
            <person name="Hastings K.E."/>
            <person name="Ho I."/>
            <person name="Hotta K."/>
            <person name="Huang W."/>
            <person name="Kawashima T."/>
            <person name="Lemaire P."/>
            <person name="Martinez D."/>
            <person name="Meinertzhagen I.A."/>
            <person name="Necula S."/>
            <person name="Nonaka M."/>
            <person name="Putnam N."/>
            <person name="Rash S."/>
            <person name="Saiga H."/>
            <person name="Satake M."/>
            <person name="Terry A."/>
            <person name="Yamada L."/>
            <person name="Wang H.G."/>
            <person name="Awazu S."/>
            <person name="Azumi K."/>
            <person name="Boore J."/>
            <person name="Branno M."/>
            <person name="Chin-Bow S."/>
            <person name="DeSantis R."/>
            <person name="Doyle S."/>
            <person name="Francino P."/>
            <person name="Keys D.N."/>
            <person name="Haga S."/>
            <person name="Hayashi H."/>
            <person name="Hino K."/>
            <person name="Imai K.S."/>
            <person name="Inaba K."/>
            <person name="Kano S."/>
            <person name="Kobayashi K."/>
            <person name="Kobayashi M."/>
            <person name="Lee B.I."/>
            <person name="Makabe K.W."/>
            <person name="Manohar C."/>
            <person name="Matassi G."/>
            <person name="Medina M."/>
            <person name="Mochizuki Y."/>
            <person name="Mount S."/>
            <person name="Morishita T."/>
            <person name="Miura S."/>
            <person name="Nakayama A."/>
            <person name="Nishizaka S."/>
            <person name="Nomoto H."/>
            <person name="Ohta F."/>
            <person name="Oishi K."/>
            <person name="Rigoutsos I."/>
            <person name="Sano M."/>
            <person name="Sasaki A."/>
            <person name="Sasakura Y."/>
            <person name="Shoguchi E."/>
            <person name="Shin-i T."/>
            <person name="Spagnuolo A."/>
            <person name="Stainier D."/>
            <person name="Suzuki M.M."/>
            <person name="Tassy O."/>
            <person name="Takatori N."/>
            <person name="Tokuoka M."/>
            <person name="Yagi K."/>
            <person name="Yoshizaki F."/>
            <person name="Wada S."/>
            <person name="Zhang C."/>
            <person name="Hyatt P.D."/>
            <person name="Larimer F."/>
            <person name="Detter C."/>
            <person name="Doggett N."/>
            <person name="Glavina T."/>
            <person name="Hawkins T."/>
            <person name="Richardson P."/>
            <person name="Lucas S."/>
            <person name="Kohara Y."/>
            <person name="Levine M."/>
            <person name="Satoh N."/>
            <person name="Rokhsar D.S."/>
        </authorList>
    </citation>
    <scope>NUCLEOTIDE SEQUENCE [LARGE SCALE GENOMIC DNA]</scope>
</reference>